<organism evidence="2 3">
    <name type="scientific">Neorickettsia risticii (strain Illinois)</name>
    <dbReference type="NCBI Taxonomy" id="434131"/>
    <lineage>
        <taxon>Bacteria</taxon>
        <taxon>Pseudomonadati</taxon>
        <taxon>Pseudomonadota</taxon>
        <taxon>Alphaproteobacteria</taxon>
        <taxon>Rickettsiales</taxon>
        <taxon>Anaplasmataceae</taxon>
        <taxon>Neorickettsia</taxon>
    </lineage>
</organism>
<reference evidence="2 3" key="1">
    <citation type="journal article" date="2009" name="Nucleic Acids Res.">
        <title>Analysis of complete genome sequence of Neorickettsia risticii: causative agent of Potomac horse fever.</title>
        <authorList>
            <person name="Lin M."/>
            <person name="Zhang C."/>
            <person name="Gibson K."/>
            <person name="Rikihisa Y."/>
        </authorList>
    </citation>
    <scope>NUCLEOTIDE SEQUENCE [LARGE SCALE GENOMIC DNA]</scope>
    <source>
        <strain evidence="2 3">Illinois</strain>
    </source>
</reference>
<feature type="compositionally biased region" description="Basic and acidic residues" evidence="1">
    <location>
        <begin position="1"/>
        <end position="19"/>
    </location>
</feature>
<gene>
    <name evidence="2" type="ordered locus">NRI_0327</name>
</gene>
<dbReference type="EMBL" id="CP001431">
    <property type="protein sequence ID" value="ACT69315.1"/>
    <property type="molecule type" value="Genomic_DNA"/>
</dbReference>
<feature type="region of interest" description="Disordered" evidence="1">
    <location>
        <begin position="1"/>
        <end position="20"/>
    </location>
</feature>
<proteinExistence type="predicted"/>
<name>C6V4J7_NEORI</name>
<evidence type="ECO:0000256" key="1">
    <source>
        <dbReference type="SAM" id="MobiDB-lite"/>
    </source>
</evidence>
<protein>
    <submittedName>
        <fullName evidence="2">Uncharacterized protein</fullName>
    </submittedName>
</protein>
<evidence type="ECO:0000313" key="2">
    <source>
        <dbReference type="EMBL" id="ACT69315.1"/>
    </source>
</evidence>
<accession>C6V4J7</accession>
<evidence type="ECO:0000313" key="3">
    <source>
        <dbReference type="Proteomes" id="UP000001627"/>
    </source>
</evidence>
<sequence length="48" mass="5730">MELRQKEEKGKEEKARTQEKPYPLSLPFSWELETASHCWTMHDPLSIL</sequence>
<dbReference type="Proteomes" id="UP000001627">
    <property type="component" value="Chromosome"/>
</dbReference>
<dbReference type="HOGENOM" id="CLU_3155347_0_0_5"/>
<dbReference type="AlphaFoldDB" id="C6V4J7"/>
<dbReference type="KEGG" id="nri:NRI_0327"/>
<keyword evidence="3" id="KW-1185">Reference proteome</keyword>